<dbReference type="VEuPathDB" id="FungiDB:JI435_422240"/>
<reference evidence="2" key="1">
    <citation type="journal article" date="2021" name="BMC Genomics">
        <title>Chromosome-level genome assembly and manually-curated proteome of model necrotroph Parastagonospora nodorum Sn15 reveals a genome-wide trove of candidate effector homologs, and redundancy of virulence-related functions within an accessory chromosome.</title>
        <authorList>
            <person name="Bertazzoni S."/>
            <person name="Jones D.A.B."/>
            <person name="Phan H.T."/>
            <person name="Tan K.-C."/>
            <person name="Hane J.K."/>
        </authorList>
    </citation>
    <scope>NUCLEOTIDE SEQUENCE [LARGE SCALE GENOMIC DNA]</scope>
    <source>
        <strain evidence="2">SN15 / ATCC MYA-4574 / FGSC 10173)</strain>
    </source>
</reference>
<name>A0A7U2I8Q2_PHANO</name>
<evidence type="ECO:0000313" key="1">
    <source>
        <dbReference type="EMBL" id="QRD05307.1"/>
    </source>
</evidence>
<dbReference type="AlphaFoldDB" id="A0A7U2I8Q2"/>
<protein>
    <submittedName>
        <fullName evidence="1">Uncharacterized protein</fullName>
    </submittedName>
</protein>
<proteinExistence type="predicted"/>
<dbReference type="Proteomes" id="UP000663193">
    <property type="component" value="Chromosome 18"/>
</dbReference>
<dbReference type="EMBL" id="CP069040">
    <property type="protein sequence ID" value="QRD05307.1"/>
    <property type="molecule type" value="Genomic_DNA"/>
</dbReference>
<keyword evidence="2" id="KW-1185">Reference proteome</keyword>
<evidence type="ECO:0000313" key="2">
    <source>
        <dbReference type="Proteomes" id="UP000663193"/>
    </source>
</evidence>
<gene>
    <name evidence="1" type="ORF">JI435_422240</name>
</gene>
<accession>A0A7U2I8Q2</accession>
<sequence length="69" mass="7437">MTSRWCMGGMCVLGTLDADGRDEPYTVRNRAAAAAADTDGAGLWDGCETRFQRQNLGQMDGGSRLCFCV</sequence>
<organism evidence="1 2">
    <name type="scientific">Phaeosphaeria nodorum (strain SN15 / ATCC MYA-4574 / FGSC 10173)</name>
    <name type="common">Glume blotch fungus</name>
    <name type="synonym">Parastagonospora nodorum</name>
    <dbReference type="NCBI Taxonomy" id="321614"/>
    <lineage>
        <taxon>Eukaryota</taxon>
        <taxon>Fungi</taxon>
        <taxon>Dikarya</taxon>
        <taxon>Ascomycota</taxon>
        <taxon>Pezizomycotina</taxon>
        <taxon>Dothideomycetes</taxon>
        <taxon>Pleosporomycetidae</taxon>
        <taxon>Pleosporales</taxon>
        <taxon>Pleosporineae</taxon>
        <taxon>Phaeosphaeriaceae</taxon>
        <taxon>Parastagonospora</taxon>
    </lineage>
</organism>